<feature type="compositionally biased region" description="Basic and acidic residues" evidence="1">
    <location>
        <begin position="42"/>
        <end position="52"/>
    </location>
</feature>
<evidence type="ECO:0000313" key="2">
    <source>
        <dbReference type="RefSeq" id="XP_059600644.1"/>
    </source>
</evidence>
<dbReference type="VEuPathDB" id="FungiDB:An04g07610"/>
<dbReference type="Pfam" id="PF11917">
    <property type="entry name" value="DUF3435"/>
    <property type="match status" value="1"/>
</dbReference>
<dbReference type="AlphaFoldDB" id="A0AAJ8BP28"/>
<reference evidence="2" key="2">
    <citation type="submission" date="2025-08" db="UniProtKB">
        <authorList>
            <consortium name="RefSeq"/>
        </authorList>
    </citation>
    <scope>IDENTIFICATION</scope>
</reference>
<feature type="region of interest" description="Disordered" evidence="1">
    <location>
        <begin position="35"/>
        <end position="65"/>
    </location>
</feature>
<gene>
    <name evidence="2" type="ORF">An04g07610</name>
</gene>
<name>A0AAJ8BP28_ASPNG</name>
<reference evidence="2" key="1">
    <citation type="submission" date="2025-02" db="EMBL/GenBank/DDBJ databases">
        <authorList>
            <consortium name="NCBI Genome Project"/>
        </authorList>
    </citation>
    <scope>NUCLEOTIDE SEQUENCE</scope>
</reference>
<proteinExistence type="predicted"/>
<accession>A0AAJ8BP28</accession>
<dbReference type="RefSeq" id="XP_059600644.1">
    <property type="nucleotide sequence ID" value="XM_059747654.1"/>
</dbReference>
<dbReference type="InterPro" id="IPR021842">
    <property type="entry name" value="DUF3435"/>
</dbReference>
<sequence>MPGTTVFSDASGQQNHLGAAAVALNGNLQASESRQVSIGSMEHCKESSRPEEDVSLLTPSLDDDSNNNYGKRLDLRLAASQTYQKDNKEEIDRKILHITLICEGSEYEYTHTYPLFCTHSKADYVDYLLLEDQAIYMNFFDLIPAECKVPRRMKAKNTLDVGVFCITYRHHWLWSVITGTRPGVLLSQDASSATRASLGKRKRDPSVESDLPNHVSVNTFYQNPSATATLSSIISKTQTAGVMSFVLSLNLTIPKVGQKVLMELNFLCTVIINWHTARSPKLSRTRFVMGHFSEMTPELIWRLRISKRSQSLRLRWEPENLDTPLLRRLERTPYGFRLHKSLLMTYDSSQRALQELGRDARFEEDIGHYNYRRWTGNGVNRNVTSQERQRVLGFAVIEVSKQIKRLLGPSVEGDGDAADSSEEDDWELPIPDYVFPERARLVESFYGSKAENFDEDKLLARRIQVTKDMVALSKLCEPDRRGKRINWGVDVDSDQAKSGVSFPTQEGTLECPTNVCNICYGLSRASASNPPPHQFPSKRMDSLRRHLIDSHLALVDYGISCNWAACRDVPRFAEVTAFLAHAVKLHAYDVNIKLHHLPERFRLPSDDSLCCESTDSLLGSGNQNGSESPTPSVSSELANIDPRLLNPCNATATATVANPPLRRSNRLRGRS</sequence>
<evidence type="ECO:0000256" key="1">
    <source>
        <dbReference type="SAM" id="MobiDB-lite"/>
    </source>
</evidence>
<organism evidence="2">
    <name type="scientific">Aspergillus niger</name>
    <dbReference type="NCBI Taxonomy" id="5061"/>
    <lineage>
        <taxon>Eukaryota</taxon>
        <taxon>Fungi</taxon>
        <taxon>Dikarya</taxon>
        <taxon>Ascomycota</taxon>
        <taxon>Pezizomycotina</taxon>
        <taxon>Eurotiomycetes</taxon>
        <taxon>Eurotiomycetidae</taxon>
        <taxon>Eurotiales</taxon>
        <taxon>Aspergillaceae</taxon>
        <taxon>Aspergillus</taxon>
        <taxon>Aspergillus subgen. Circumdati</taxon>
    </lineage>
</organism>
<feature type="region of interest" description="Disordered" evidence="1">
    <location>
        <begin position="617"/>
        <end position="636"/>
    </location>
</feature>
<dbReference type="PANTHER" id="PTHR37535">
    <property type="entry name" value="FLUG DOMAIN PROTEIN"/>
    <property type="match status" value="1"/>
</dbReference>
<dbReference type="KEGG" id="ang:An04g07610"/>
<dbReference type="GeneID" id="84590978"/>
<dbReference type="PANTHER" id="PTHR37535:SF4">
    <property type="entry name" value="FLUG DOMAIN-CONTAINING PROTEIN"/>
    <property type="match status" value="1"/>
</dbReference>
<protein>
    <submittedName>
        <fullName evidence="2">Uncharacterized protein</fullName>
    </submittedName>
</protein>